<evidence type="ECO:0000256" key="2">
    <source>
        <dbReference type="SAM" id="SignalP"/>
    </source>
</evidence>
<dbReference type="OrthoDB" id="10637801at2759"/>
<keyword evidence="2" id="KW-0732">Signal</keyword>
<reference evidence="3 4" key="1">
    <citation type="submission" date="2014-09" db="EMBL/GenBank/DDBJ databases">
        <authorList>
            <person name="Ellenberger Sabrina"/>
        </authorList>
    </citation>
    <scope>NUCLEOTIDE SEQUENCE [LARGE SCALE GENOMIC DNA]</scope>
    <source>
        <strain evidence="3 4">CBS 412.66</strain>
    </source>
</reference>
<dbReference type="EMBL" id="LN729576">
    <property type="protein sequence ID" value="CEP13397.1"/>
    <property type="molecule type" value="Genomic_DNA"/>
</dbReference>
<gene>
    <name evidence="3" type="primary">PARPA_07458.1 scaffold 27627</name>
</gene>
<organism evidence="3 4">
    <name type="scientific">Parasitella parasitica</name>
    <dbReference type="NCBI Taxonomy" id="35722"/>
    <lineage>
        <taxon>Eukaryota</taxon>
        <taxon>Fungi</taxon>
        <taxon>Fungi incertae sedis</taxon>
        <taxon>Mucoromycota</taxon>
        <taxon>Mucoromycotina</taxon>
        <taxon>Mucoromycetes</taxon>
        <taxon>Mucorales</taxon>
        <taxon>Mucorineae</taxon>
        <taxon>Mucoraceae</taxon>
        <taxon>Parasitella</taxon>
    </lineage>
</organism>
<protein>
    <submittedName>
        <fullName evidence="3">Uncharacterized protein</fullName>
    </submittedName>
</protein>
<dbReference type="Proteomes" id="UP000054107">
    <property type="component" value="Unassembled WGS sequence"/>
</dbReference>
<feature type="region of interest" description="Disordered" evidence="1">
    <location>
        <begin position="63"/>
        <end position="127"/>
    </location>
</feature>
<dbReference type="AlphaFoldDB" id="A0A0B7ND79"/>
<feature type="chain" id="PRO_5002120335" evidence="2">
    <location>
        <begin position="21"/>
        <end position="216"/>
    </location>
</feature>
<name>A0A0B7ND79_9FUNG</name>
<feature type="signal peptide" evidence="2">
    <location>
        <begin position="1"/>
        <end position="20"/>
    </location>
</feature>
<evidence type="ECO:0000256" key="1">
    <source>
        <dbReference type="SAM" id="MobiDB-lite"/>
    </source>
</evidence>
<sequence>MKSFAVLAITAALATTAVSAYEHKEEGGKGHNHHSKPDLSGPGIQVETRPPVVVVKTVTLTKSWNARPTGKPHWKSNKHRHEDKDEDEEESGHGKHHGDDEDDEESGKYKWKKHGKGGDDDDDEDLHANSLASVDGVDVEAAEASGLADFAAAQASTSGLVSSAVGARTSSIVSRASSAAASASSAVASSVSGAENVRVGGTFVAAAAGIAAYLLL</sequence>
<feature type="region of interest" description="Disordered" evidence="1">
    <location>
        <begin position="23"/>
        <end position="50"/>
    </location>
</feature>
<keyword evidence="4" id="KW-1185">Reference proteome</keyword>
<evidence type="ECO:0000313" key="4">
    <source>
        <dbReference type="Proteomes" id="UP000054107"/>
    </source>
</evidence>
<evidence type="ECO:0000313" key="3">
    <source>
        <dbReference type="EMBL" id="CEP13397.1"/>
    </source>
</evidence>
<accession>A0A0B7ND79</accession>
<proteinExistence type="predicted"/>
<dbReference type="STRING" id="35722.A0A0B7ND79"/>
<feature type="compositionally biased region" description="Basic residues" evidence="1">
    <location>
        <begin position="70"/>
        <end position="81"/>
    </location>
</feature>